<feature type="transmembrane region" description="Helical" evidence="4">
    <location>
        <begin position="373"/>
        <end position="395"/>
    </location>
</feature>
<feature type="transmembrane region" description="Helical" evidence="4">
    <location>
        <begin position="310"/>
        <end position="332"/>
    </location>
</feature>
<keyword evidence="3 4" id="KW-0472">Membrane</keyword>
<dbReference type="AlphaFoldDB" id="A0A2H9YV16"/>
<feature type="transmembrane region" description="Helical" evidence="4">
    <location>
        <begin position="132"/>
        <end position="154"/>
    </location>
</feature>
<feature type="domain" description="Major facilitator superfamily (MFS) profile" evidence="5">
    <location>
        <begin position="7"/>
        <end position="399"/>
    </location>
</feature>
<feature type="transmembrane region" description="Helical" evidence="4">
    <location>
        <begin position="344"/>
        <end position="367"/>
    </location>
</feature>
<dbReference type="RefSeq" id="WP_100534534.1">
    <property type="nucleotide sequence ID" value="NZ_CBDBYO010000003.1"/>
</dbReference>
<evidence type="ECO:0000256" key="4">
    <source>
        <dbReference type="SAM" id="Phobius"/>
    </source>
</evidence>
<feature type="transmembrane region" description="Helical" evidence="4">
    <location>
        <begin position="285"/>
        <end position="304"/>
    </location>
</feature>
<evidence type="ECO:0000313" key="7">
    <source>
        <dbReference type="Proteomes" id="UP000243446"/>
    </source>
</evidence>
<feature type="transmembrane region" description="Helical" evidence="4">
    <location>
        <begin position="73"/>
        <end position="92"/>
    </location>
</feature>
<feature type="transmembrane region" description="Helical" evidence="4">
    <location>
        <begin position="216"/>
        <end position="238"/>
    </location>
</feature>
<dbReference type="Proteomes" id="UP000243446">
    <property type="component" value="Unassembled WGS sequence"/>
</dbReference>
<evidence type="ECO:0000256" key="2">
    <source>
        <dbReference type="ARBA" id="ARBA00022989"/>
    </source>
</evidence>
<dbReference type="InterPro" id="IPR011701">
    <property type="entry name" value="MFS"/>
</dbReference>
<comment type="caution">
    <text evidence="6">The sequence shown here is derived from an EMBL/GenBank/DDBJ whole genome shotgun (WGS) entry which is preliminary data.</text>
</comment>
<dbReference type="PANTHER" id="PTHR11360">
    <property type="entry name" value="MONOCARBOXYLATE TRANSPORTER"/>
    <property type="match status" value="1"/>
</dbReference>
<feature type="transmembrane region" description="Helical" evidence="4">
    <location>
        <begin position="250"/>
        <end position="273"/>
    </location>
</feature>
<gene>
    <name evidence="6" type="ORF">CWI32_02230</name>
</gene>
<proteinExistence type="predicted"/>
<dbReference type="InterPro" id="IPR036259">
    <property type="entry name" value="MFS_trans_sf"/>
</dbReference>
<feature type="transmembrane region" description="Helical" evidence="4">
    <location>
        <begin position="160"/>
        <end position="177"/>
    </location>
</feature>
<dbReference type="Pfam" id="PF07690">
    <property type="entry name" value="MFS_1"/>
    <property type="match status" value="1"/>
</dbReference>
<protein>
    <submittedName>
        <fullName evidence="6">MFS transporter</fullName>
    </submittedName>
</protein>
<evidence type="ECO:0000313" key="6">
    <source>
        <dbReference type="EMBL" id="PJO76478.1"/>
    </source>
</evidence>
<keyword evidence="1 4" id="KW-0812">Transmembrane</keyword>
<dbReference type="Gene3D" id="1.20.1250.20">
    <property type="entry name" value="MFS general substrate transporter like domains"/>
    <property type="match status" value="1"/>
</dbReference>
<evidence type="ECO:0000259" key="5">
    <source>
        <dbReference type="PROSITE" id="PS50850"/>
    </source>
</evidence>
<accession>A0A2H9YV16</accession>
<dbReference type="CDD" id="cd06174">
    <property type="entry name" value="MFS"/>
    <property type="match status" value="1"/>
</dbReference>
<dbReference type="GO" id="GO:0022857">
    <property type="term" value="F:transmembrane transporter activity"/>
    <property type="evidence" value="ECO:0007669"/>
    <property type="project" value="InterPro"/>
</dbReference>
<keyword evidence="2 4" id="KW-1133">Transmembrane helix</keyword>
<dbReference type="InterPro" id="IPR020846">
    <property type="entry name" value="MFS_dom"/>
</dbReference>
<sequence length="399" mass="43016">MSKISIRDLWIILAGYLAAIHVGKLSAVIPILQQDLGLSFTQAGFSLSLVQGAGMLFALCIGALSEKVGLKRCLILALIILGLSSMAGLWIQHVAALYFFRFTEGIGFLTISLCAPAILKRISRAETLNFKMGLWSSYMGVGVSLAVFTIPMLLEYLSWQSIWAILGSLCLLIAVMIKRYLYIEAVTPVQPNRPQAGTENTSFWQIIKVTLTHPPILCLAIIFACYTSQWITVTGFLPTLYVEHGIDLKVAGALVSMVVLANLGGTFGAGMLLQGGWKPKTLLSTGFIAMLCSSLLTFAASSWLSFELQFVSAVLFSLIGGMIPTTIFAITLRYTPRANAAAASVGLVLQVSACAQFFVPPLSAALVSTTQQWAHIATVTACLSILGILMTLLLFKRYA</sequence>
<evidence type="ECO:0000256" key="1">
    <source>
        <dbReference type="ARBA" id="ARBA00022692"/>
    </source>
</evidence>
<name>A0A2H9YV16_9GAMM</name>
<reference evidence="6 7" key="1">
    <citation type="submission" date="2017-11" db="EMBL/GenBank/DDBJ databases">
        <title>Revising the taxonomy of the Acinetobacter lwoffii group: the description of Acinetobacter pseudolwoffii sp. nov. and emended description of Acinetobacter lwoffii.</title>
        <authorList>
            <person name="Nemec A."/>
            <person name="Radolfova-Krizova L."/>
        </authorList>
    </citation>
    <scope>NUCLEOTIDE SEQUENCE [LARGE SCALE GENOMIC DNA]</scope>
    <source>
        <strain evidence="6 7">ANC 5044</strain>
    </source>
</reference>
<organism evidence="6 7">
    <name type="scientific">Acinetobacter pseudolwoffii</name>
    <dbReference type="NCBI Taxonomy" id="2053287"/>
    <lineage>
        <taxon>Bacteria</taxon>
        <taxon>Pseudomonadati</taxon>
        <taxon>Pseudomonadota</taxon>
        <taxon>Gammaproteobacteria</taxon>
        <taxon>Moraxellales</taxon>
        <taxon>Moraxellaceae</taxon>
        <taxon>Acinetobacter</taxon>
    </lineage>
</organism>
<dbReference type="PROSITE" id="PS50850">
    <property type="entry name" value="MFS"/>
    <property type="match status" value="1"/>
</dbReference>
<dbReference type="InterPro" id="IPR050327">
    <property type="entry name" value="Proton-linked_MCT"/>
</dbReference>
<dbReference type="PANTHER" id="PTHR11360:SF290">
    <property type="entry name" value="MONOCARBOXYLATE MFS PERMEASE"/>
    <property type="match status" value="1"/>
</dbReference>
<evidence type="ECO:0000256" key="3">
    <source>
        <dbReference type="ARBA" id="ARBA00023136"/>
    </source>
</evidence>
<dbReference type="EMBL" id="PHRG01000001">
    <property type="protein sequence ID" value="PJO76478.1"/>
    <property type="molecule type" value="Genomic_DNA"/>
</dbReference>
<dbReference type="SUPFAM" id="SSF103473">
    <property type="entry name" value="MFS general substrate transporter"/>
    <property type="match status" value="1"/>
</dbReference>
<feature type="transmembrane region" description="Helical" evidence="4">
    <location>
        <begin position="43"/>
        <end position="64"/>
    </location>
</feature>
<feature type="transmembrane region" description="Helical" evidence="4">
    <location>
        <begin position="98"/>
        <end position="120"/>
    </location>
</feature>
<dbReference type="GeneID" id="97176998"/>